<reference evidence="5" key="1">
    <citation type="submission" date="2015-02" db="EMBL/GenBank/DDBJ databases">
        <title>Genome sequencing for Strongylocentrotus purpuratus.</title>
        <authorList>
            <person name="Murali S."/>
            <person name="Liu Y."/>
            <person name="Vee V."/>
            <person name="English A."/>
            <person name="Wang M."/>
            <person name="Skinner E."/>
            <person name="Han Y."/>
            <person name="Muzny D.M."/>
            <person name="Worley K.C."/>
            <person name="Gibbs R.A."/>
        </authorList>
    </citation>
    <scope>NUCLEOTIDE SEQUENCE</scope>
</reference>
<evidence type="ECO:0000313" key="5">
    <source>
        <dbReference type="Proteomes" id="UP000007110"/>
    </source>
</evidence>
<feature type="compositionally biased region" description="Basic and acidic residues" evidence="2">
    <location>
        <begin position="1"/>
        <end position="14"/>
    </location>
</feature>
<feature type="region of interest" description="Disordered" evidence="2">
    <location>
        <begin position="511"/>
        <end position="542"/>
    </location>
</feature>
<comment type="similarity">
    <text evidence="1">Belongs to the unc-5 family.</text>
</comment>
<protein>
    <recommendedName>
        <fullName evidence="1">Netrin receptor UNC5</fullName>
    </recommendedName>
</protein>
<feature type="compositionally biased region" description="Basic and acidic residues" evidence="2">
    <location>
        <begin position="31"/>
        <end position="45"/>
    </location>
</feature>
<keyword evidence="1" id="KW-0675">Receptor</keyword>
<evidence type="ECO:0000256" key="2">
    <source>
        <dbReference type="SAM" id="MobiDB-lite"/>
    </source>
</evidence>
<dbReference type="PANTHER" id="PTHR12582:SF41">
    <property type="entry name" value="UNC5C-LIKE PROTEIN"/>
    <property type="match status" value="1"/>
</dbReference>
<keyword evidence="1" id="KW-0217">Developmental protein</keyword>
<feature type="compositionally biased region" description="Polar residues" evidence="2">
    <location>
        <begin position="107"/>
        <end position="127"/>
    </location>
</feature>
<keyword evidence="5" id="KW-1185">Reference proteome</keyword>
<dbReference type="RefSeq" id="XP_030833637.1">
    <property type="nucleotide sequence ID" value="XM_030977777.1"/>
</dbReference>
<comment type="subcellular location">
    <subcellularLocation>
        <location evidence="1">Cell membrane</location>
        <topology evidence="1">Single-pass type I membrane protein</topology>
    </subcellularLocation>
</comment>
<comment type="function">
    <text evidence="1">Receptor for netrin required for axon guidance. Mediates axon repulsion of neuronal growth cones in the developing nervous system upon ligand binding.</text>
</comment>
<sequence length="818" mass="90986">MADDPARRPKEQVKVGKSIKQKGGNRSGDSTTKRADPSKISKTADQESSGSATIEFGSIKQKGGNRSGDSTTKRADPSKISKTADQESSGSATIEFGSIKQKGGNRSGDSTTNLADPSKISKTADQESSGSATIEFGLTGVLRHTRRLVLQDVRSSSSFRLRRGGKKSGRNTVIRGDAGLELHVIKWMSIDDETHLVLRDAYFLGDDISILAPLCPTVKHFSIDFHTIRLLPFTLMSTHMRVPMRSVITVCIKSLYCLGNLQETLSEVGNLFPDAQILDMQIGILNSPSDQAYSHEVYSSSSLRELKLRFEGRYDITTDNLLMDISTSCPNIVSLVLSGFGRCPSNKSGKEITSCKMLHLTKIHLESFGTDNRHRFETLTSIFYVFHVISPRLRFVEAKKVQLGGAEFASAKWSRTSSGYELQLEDASSAVPMADLMHLVSNELEEVTVLTFDRCNVDIPQSISHPPHSTREESSLQELKFLNVECPLSQTDINKLSEMYPYVQITVKHESQASHEDSKQGTSMPFKLKWKTSPSSPTSSMDEVNVVPIKMECCKRVGVKGGKLQLDSFGIELEIPPGAIDSEAPQDISLRVLTDTQNLGNNKEEMSVCFGVQCLAPDDLVLKLPVTYTIPHCAVITRYSSVKAVLYTGEGEYSPDAVVKERIVLSRYGTPSCTINKDVLKLKMNHFSWAKIKLMIKNFFFKGKKMRCRPFKEKNLPLQKTPVILRAHLYDAIKGNCELIKRQEEEQEFVPAHPEQEIVIQAAESDLKMTCYVKETAIGRPAKNCKVHQVHGRCKHHIQFQMKLRRAAQVNGTNLKKS</sequence>
<dbReference type="PROSITE" id="PS51145">
    <property type="entry name" value="ZU5"/>
    <property type="match status" value="1"/>
</dbReference>
<feature type="region of interest" description="Disordered" evidence="2">
    <location>
        <begin position="1"/>
        <end position="127"/>
    </location>
</feature>
<dbReference type="PANTHER" id="PTHR12582">
    <property type="entry name" value="NETRIN RECEPTOR UNC5"/>
    <property type="match status" value="1"/>
</dbReference>
<keyword evidence="1" id="KW-0393">Immunoglobulin domain</keyword>
<feature type="domain" description="ZU5" evidence="3">
    <location>
        <begin position="551"/>
        <end position="696"/>
    </location>
</feature>
<evidence type="ECO:0000259" key="3">
    <source>
        <dbReference type="PROSITE" id="PS51145"/>
    </source>
</evidence>
<feature type="compositionally biased region" description="Basic and acidic residues" evidence="2">
    <location>
        <begin position="71"/>
        <end position="85"/>
    </location>
</feature>
<dbReference type="GO" id="GO:0005042">
    <property type="term" value="F:netrin receptor activity"/>
    <property type="evidence" value="ECO:0007669"/>
    <property type="project" value="UniProtKB-UniRule"/>
</dbReference>
<dbReference type="Pfam" id="PF00791">
    <property type="entry name" value="ZU5"/>
    <property type="match status" value="1"/>
</dbReference>
<name>A0A7M7SV42_STRPU</name>
<dbReference type="GO" id="GO:0005886">
    <property type="term" value="C:plasma membrane"/>
    <property type="evidence" value="ECO:0007669"/>
    <property type="project" value="UniProtKB-SubCell"/>
</dbReference>
<proteinExistence type="inferred from homology"/>
<organism evidence="4 5">
    <name type="scientific">Strongylocentrotus purpuratus</name>
    <name type="common">Purple sea urchin</name>
    <dbReference type="NCBI Taxonomy" id="7668"/>
    <lineage>
        <taxon>Eukaryota</taxon>
        <taxon>Metazoa</taxon>
        <taxon>Echinodermata</taxon>
        <taxon>Eleutherozoa</taxon>
        <taxon>Echinozoa</taxon>
        <taxon>Echinoidea</taxon>
        <taxon>Euechinoidea</taxon>
        <taxon>Echinacea</taxon>
        <taxon>Camarodonta</taxon>
        <taxon>Echinidea</taxon>
        <taxon>Strongylocentrotidae</taxon>
        <taxon>Strongylocentrotus</taxon>
    </lineage>
</organism>
<dbReference type="AlphaFoldDB" id="A0A7M7SV42"/>
<dbReference type="GeneID" id="105444689"/>
<dbReference type="Gene3D" id="2.60.220.30">
    <property type="match status" value="1"/>
</dbReference>
<reference evidence="4" key="2">
    <citation type="submission" date="2021-01" db="UniProtKB">
        <authorList>
            <consortium name="EnsemblMetazoa"/>
        </authorList>
    </citation>
    <scope>IDENTIFICATION</scope>
</reference>
<accession>A0A7M7SV42</accession>
<dbReference type="InterPro" id="IPR000906">
    <property type="entry name" value="ZU5_dom"/>
</dbReference>
<evidence type="ECO:0000313" key="4">
    <source>
        <dbReference type="EnsemblMetazoa" id="XP_030833637"/>
    </source>
</evidence>
<dbReference type="InterPro" id="IPR037936">
    <property type="entry name" value="UNC5A-D"/>
</dbReference>
<dbReference type="EnsemblMetazoa" id="XM_030977777">
    <property type="protein sequence ID" value="XP_030833637"/>
    <property type="gene ID" value="LOC105444689"/>
</dbReference>
<evidence type="ECO:0000256" key="1">
    <source>
        <dbReference type="RuleBase" id="RU367033"/>
    </source>
</evidence>
<dbReference type="Proteomes" id="UP000007110">
    <property type="component" value="Unassembled WGS sequence"/>
</dbReference>